<comment type="cofactor">
    <cofactor evidence="1">
        <name>Mo-bis(molybdopterin guanine dinucleotide)</name>
        <dbReference type="ChEBI" id="CHEBI:60539"/>
    </cofactor>
</comment>
<dbReference type="PANTHER" id="PTHR43598:SF1">
    <property type="entry name" value="FORMATE DEHYDROGENASE-O MAJOR SUBUNIT"/>
    <property type="match status" value="1"/>
</dbReference>
<keyword evidence="8 12" id="KW-0732">Signal</keyword>
<dbReference type="RefSeq" id="WP_016473895.1">
    <property type="nucleotide sequence ID" value="NZ_KE150480.1"/>
</dbReference>
<dbReference type="Proteomes" id="UP000014400">
    <property type="component" value="Unassembled WGS sequence"/>
</dbReference>
<dbReference type="GO" id="GO:0043546">
    <property type="term" value="F:molybdopterin cofactor binding"/>
    <property type="evidence" value="ECO:0007669"/>
    <property type="project" value="InterPro"/>
</dbReference>
<comment type="caution">
    <text evidence="14">The sequence shown here is derived from an EMBL/GenBank/DDBJ whole genome shotgun (WGS) entry which is preliminary data.</text>
</comment>
<keyword evidence="15" id="KW-1185">Reference proteome</keyword>
<dbReference type="PROSITE" id="PS00932">
    <property type="entry name" value="MOLYBDOPTERIN_PROK_3"/>
    <property type="match status" value="1"/>
</dbReference>
<comment type="cofactor">
    <cofactor evidence="2">
        <name>[4Fe-4S] cluster</name>
        <dbReference type="ChEBI" id="CHEBI:49883"/>
    </cofactor>
</comment>
<dbReference type="GO" id="GO:0030313">
    <property type="term" value="C:cell envelope"/>
    <property type="evidence" value="ECO:0007669"/>
    <property type="project" value="UniProtKB-SubCell"/>
</dbReference>
<accession>S3BND1</accession>
<dbReference type="SMART" id="SM00926">
    <property type="entry name" value="Molybdop_Fe4S4"/>
    <property type="match status" value="1"/>
</dbReference>
<evidence type="ECO:0000313" key="14">
    <source>
        <dbReference type="EMBL" id="EPE00881.1"/>
    </source>
</evidence>
<evidence type="ECO:0000256" key="9">
    <source>
        <dbReference type="ARBA" id="ARBA00023002"/>
    </source>
</evidence>
<dbReference type="CDD" id="cd02792">
    <property type="entry name" value="MopB_CT_Formate-Dh-Na-like"/>
    <property type="match status" value="1"/>
</dbReference>
<dbReference type="SUPFAM" id="SSF50692">
    <property type="entry name" value="ADC-like"/>
    <property type="match status" value="1"/>
</dbReference>
<dbReference type="eggNOG" id="COG3383">
    <property type="taxonomic scope" value="Bacteria"/>
</dbReference>
<dbReference type="GO" id="GO:0009061">
    <property type="term" value="P:anaerobic respiration"/>
    <property type="evidence" value="ECO:0007669"/>
    <property type="project" value="TreeGrafter"/>
</dbReference>
<dbReference type="PANTHER" id="PTHR43598">
    <property type="entry name" value="TUNGSTEN-CONTAINING FORMYLMETHANOFURAN DEHYDROGENASE 2 SUBUNIT B"/>
    <property type="match status" value="1"/>
</dbReference>
<evidence type="ECO:0000256" key="4">
    <source>
        <dbReference type="ARBA" id="ARBA00010312"/>
    </source>
</evidence>
<keyword evidence="6" id="KW-0500">Molybdenum</keyword>
<dbReference type="InterPro" id="IPR006963">
    <property type="entry name" value="Mopterin_OxRdtase_4Fe-4S_dom"/>
</dbReference>
<dbReference type="GO" id="GO:0016491">
    <property type="term" value="F:oxidoreductase activity"/>
    <property type="evidence" value="ECO:0007669"/>
    <property type="project" value="UniProtKB-KW"/>
</dbReference>
<keyword evidence="9" id="KW-0560">Oxidoreductase</keyword>
<evidence type="ECO:0000313" key="15">
    <source>
        <dbReference type="Proteomes" id="UP000014400"/>
    </source>
</evidence>
<feature type="chain" id="PRO_5004506406" evidence="12">
    <location>
        <begin position="32"/>
        <end position="1036"/>
    </location>
</feature>
<proteinExistence type="inferred from homology"/>
<keyword evidence="7" id="KW-0479">Metal-binding</keyword>
<dbReference type="STRING" id="1203554.HMPREF1476_00517"/>
<dbReference type="InterPro" id="IPR006655">
    <property type="entry name" value="Mopterin_OxRdtase_prok_CS"/>
</dbReference>
<evidence type="ECO:0000256" key="10">
    <source>
        <dbReference type="ARBA" id="ARBA00023004"/>
    </source>
</evidence>
<feature type="signal peptide" evidence="12">
    <location>
        <begin position="1"/>
        <end position="31"/>
    </location>
</feature>
<feature type="domain" description="4Fe-4S Mo/W bis-MGD-type" evidence="13">
    <location>
        <begin position="44"/>
        <end position="100"/>
    </location>
</feature>
<keyword evidence="11" id="KW-0411">Iron-sulfur</keyword>
<dbReference type="Gene3D" id="3.40.228.10">
    <property type="entry name" value="Dimethylsulfoxide Reductase, domain 2"/>
    <property type="match status" value="2"/>
</dbReference>
<dbReference type="Pfam" id="PF01568">
    <property type="entry name" value="Molydop_binding"/>
    <property type="match status" value="1"/>
</dbReference>
<dbReference type="PROSITE" id="PS51669">
    <property type="entry name" value="4FE4S_MOW_BIS_MGD"/>
    <property type="match status" value="1"/>
</dbReference>
<dbReference type="InterPro" id="IPR006311">
    <property type="entry name" value="TAT_signal"/>
</dbReference>
<protein>
    <submittedName>
        <fullName evidence="14">Formate dehydrogenase, alpha subunit</fullName>
    </submittedName>
</protein>
<dbReference type="PATRIC" id="fig|1203554.3.peg.503"/>
<reference evidence="14 15" key="1">
    <citation type="submission" date="2013-04" db="EMBL/GenBank/DDBJ databases">
        <title>The Genome Sequence of Sutterella wadsworthensis HGA0223.</title>
        <authorList>
            <consortium name="The Broad Institute Genomics Platform"/>
            <person name="Earl A."/>
            <person name="Ward D."/>
            <person name="Feldgarden M."/>
            <person name="Gevers D."/>
            <person name="Schmidt T.M."/>
            <person name="Dover J."/>
            <person name="Dai D."/>
            <person name="Walker B."/>
            <person name="Young S."/>
            <person name="Zeng Q."/>
            <person name="Gargeya S."/>
            <person name="Fitzgerald M."/>
            <person name="Haas B."/>
            <person name="Abouelleil A."/>
            <person name="Allen A.W."/>
            <person name="Alvarado L."/>
            <person name="Arachchi H.M."/>
            <person name="Berlin A.M."/>
            <person name="Chapman S.B."/>
            <person name="Gainer-Dewar J."/>
            <person name="Goldberg J."/>
            <person name="Griggs A."/>
            <person name="Gujja S."/>
            <person name="Hansen M."/>
            <person name="Howarth C."/>
            <person name="Imamovic A."/>
            <person name="Ireland A."/>
            <person name="Larimer J."/>
            <person name="McCowan C."/>
            <person name="Murphy C."/>
            <person name="Pearson M."/>
            <person name="Poon T.W."/>
            <person name="Priest M."/>
            <person name="Roberts A."/>
            <person name="Saif S."/>
            <person name="Shea T."/>
            <person name="Sisk P."/>
            <person name="Sykes S."/>
            <person name="Wortman J."/>
            <person name="Nusbaum C."/>
            <person name="Birren B."/>
        </authorList>
    </citation>
    <scope>NUCLEOTIDE SEQUENCE [LARGE SCALE GENOMIC DNA]</scope>
    <source>
        <strain evidence="14 15">HGA0223</strain>
    </source>
</reference>
<evidence type="ECO:0000256" key="8">
    <source>
        <dbReference type="ARBA" id="ARBA00022729"/>
    </source>
</evidence>
<dbReference type="PROSITE" id="PS51318">
    <property type="entry name" value="TAT"/>
    <property type="match status" value="1"/>
</dbReference>
<dbReference type="Pfam" id="PF00384">
    <property type="entry name" value="Molybdopterin"/>
    <property type="match status" value="1"/>
</dbReference>
<dbReference type="Gene3D" id="3.40.50.740">
    <property type="match status" value="1"/>
</dbReference>
<evidence type="ECO:0000256" key="7">
    <source>
        <dbReference type="ARBA" id="ARBA00022723"/>
    </source>
</evidence>
<dbReference type="eggNOG" id="COG0243">
    <property type="taxonomic scope" value="Bacteria"/>
</dbReference>
<dbReference type="GO" id="GO:0051539">
    <property type="term" value="F:4 iron, 4 sulfur cluster binding"/>
    <property type="evidence" value="ECO:0007669"/>
    <property type="project" value="UniProtKB-KW"/>
</dbReference>
<dbReference type="InterPro" id="IPR006656">
    <property type="entry name" value="Mopterin_OxRdtase"/>
</dbReference>
<evidence type="ECO:0000256" key="12">
    <source>
        <dbReference type="SAM" id="SignalP"/>
    </source>
</evidence>
<dbReference type="GO" id="GO:0030151">
    <property type="term" value="F:molybdenum ion binding"/>
    <property type="evidence" value="ECO:0007669"/>
    <property type="project" value="TreeGrafter"/>
</dbReference>
<evidence type="ECO:0000256" key="2">
    <source>
        <dbReference type="ARBA" id="ARBA00001966"/>
    </source>
</evidence>
<dbReference type="SUPFAM" id="SSF53706">
    <property type="entry name" value="Formate dehydrogenase/DMSO reductase, domains 1-3"/>
    <property type="match status" value="1"/>
</dbReference>
<dbReference type="GO" id="GO:0009055">
    <property type="term" value="F:electron transfer activity"/>
    <property type="evidence" value="ECO:0007669"/>
    <property type="project" value="TreeGrafter"/>
</dbReference>
<comment type="subcellular location">
    <subcellularLocation>
        <location evidence="3">Cell envelope</location>
    </subcellularLocation>
</comment>
<evidence type="ECO:0000256" key="1">
    <source>
        <dbReference type="ARBA" id="ARBA00001942"/>
    </source>
</evidence>
<gene>
    <name evidence="14" type="ORF">HMPREF1476_00517</name>
</gene>
<dbReference type="Gene3D" id="3.30.200.210">
    <property type="match status" value="1"/>
</dbReference>
<evidence type="ECO:0000256" key="6">
    <source>
        <dbReference type="ARBA" id="ARBA00022505"/>
    </source>
</evidence>
<keyword evidence="5" id="KW-0004">4Fe-4S</keyword>
<dbReference type="AlphaFoldDB" id="S3BND1"/>
<dbReference type="InterPro" id="IPR009010">
    <property type="entry name" value="Asp_de-COase-like_dom_sf"/>
</dbReference>
<comment type="similarity">
    <text evidence="4">Belongs to the prokaryotic molybdopterin-containing oxidoreductase family.</text>
</comment>
<evidence type="ECO:0000256" key="5">
    <source>
        <dbReference type="ARBA" id="ARBA00022485"/>
    </source>
</evidence>
<keyword evidence="10" id="KW-0408">Iron</keyword>
<evidence type="ECO:0000256" key="3">
    <source>
        <dbReference type="ARBA" id="ARBA00004196"/>
    </source>
</evidence>
<dbReference type="InterPro" id="IPR006657">
    <property type="entry name" value="MoPterin_dinucl-bd_dom"/>
</dbReference>
<dbReference type="HOGENOM" id="CLU_000422_1_0_4"/>
<evidence type="ECO:0000259" key="13">
    <source>
        <dbReference type="PROSITE" id="PS51669"/>
    </source>
</evidence>
<dbReference type="Gene3D" id="2.40.40.20">
    <property type="match status" value="1"/>
</dbReference>
<evidence type="ECO:0000256" key="11">
    <source>
        <dbReference type="ARBA" id="ARBA00023014"/>
    </source>
</evidence>
<name>S3BND1_9BURK</name>
<dbReference type="Pfam" id="PF04879">
    <property type="entry name" value="Molybdop_Fe4S4"/>
    <property type="match status" value="1"/>
</dbReference>
<organism evidence="14 15">
    <name type="scientific">Sutterella wadsworthensis HGA0223</name>
    <dbReference type="NCBI Taxonomy" id="1203554"/>
    <lineage>
        <taxon>Bacteria</taxon>
        <taxon>Pseudomonadati</taxon>
        <taxon>Pseudomonadota</taxon>
        <taxon>Betaproteobacteria</taxon>
        <taxon>Burkholderiales</taxon>
        <taxon>Sutterellaceae</taxon>
        <taxon>Sutterella</taxon>
    </lineage>
</organism>
<sequence length="1036" mass="116342">MELSRRSFLKRGLILGTTPVAAGLASTAAMAASSTKKPYKLANVQEYFNICCYCAGGCGTIVSNRNGELINIEGDPDHPVNLGGLCPKGATLWGLRQVVTPDRKVKPNPNRFLYPMVRRPGSKEWERISWDEAFDGIARHVKKTRDETFVQTEDGYTVNRTEGFAFLGGSQINNEECWLLQKFCRTLGSIAIDNQTRVCHSSTVAGLGPSFGRGSMTSHWCDFANADVILTAGSNNVENHPLSSRWVQRAQDKGATWIVIDPRFTRSAKNADIYGRIRPGTDIAFWGGLISYIINNKLYQEEYVLNYTNAACILTKDYDFDPKTGLFTGFDEASKSYSAESWGYDVERFEQWDTTPTGKYAWVKKPGTPNFVPPELEILKRDMTLENPLCVLNVMKRHYDRYTPEMVAKVTGMDPDVMMKIWQVYAGTGKPGKAGALLYALGQTQHTYGGQNCRAMSIVQLLLGNIGVPGGGLNAMRGEPNVQGATDVACTVPDLPGYLKWPTAKKHRHLADYLHTETYADGYYSNKPKFMVSFLKEFFGENATVENDYGYEMLPKIGPRLPASAWTTMGTFHMMRDGRIKGYFAWGMNPAHSTPNAKFARNAMANLDWLVCADWFPTETATFWKAPDMDPAKIQTEVYFLPAALIYEKIGSISNSGRWVQWRQQGVLPPGEAKSDFEIIEVLFDRIRSLYQKEGGVYPDPILKANMDYKVDGKYDLRAVCWAINGYTVQDGKLLPGYAQLQADGSTACGMWIYSGYYNNEADKLDPMKQPTARRSKEDPSGMGLFSGWSFAWPANRRVLYNRASCDMKGRPWNPEKVFVEWKGDKWLQYDVGDFVTANPPDNKAFFMTWEQNARLFSYAMADGPMPEHYEPFESPTKNLLNDSVQAPCALFTEDKDNRRGTTQDYPYVCTTYSVTEQWQTGAQTRSIPWLNELISCNFIELSEELAKEKGIKNGDTVRVWNNRGSVKVRAMVTIRMQPMQINGKLTHVVGMPHHFSWAGSFATGDNVNDLTPNVGDPVSFIPEYKAFLVNIEKAA</sequence>
<dbReference type="EMBL" id="ATCF01000008">
    <property type="protein sequence ID" value="EPE00881.1"/>
    <property type="molecule type" value="Genomic_DNA"/>
</dbReference>